<accession>A0A138ZXY3</accession>
<evidence type="ECO:0000313" key="3">
    <source>
        <dbReference type="Proteomes" id="UP000070544"/>
    </source>
</evidence>
<feature type="compositionally biased region" description="Polar residues" evidence="1">
    <location>
        <begin position="25"/>
        <end position="45"/>
    </location>
</feature>
<sequence>MRPESSDDYKAVDRGRKPRAKSKTCGRSVSQSATVGTKGQSTSRPTGKAGKGSADDALDQAKFETLFKDYMKEFYPKNEDGVWGSLGCVPGQERVELFCRYGNDEWRHEARYVKAQSLRVNG</sequence>
<dbReference type="EMBL" id="KQ965870">
    <property type="protein sequence ID" value="KXS09359.1"/>
    <property type="molecule type" value="Genomic_DNA"/>
</dbReference>
<protein>
    <submittedName>
        <fullName evidence="2">Uncharacterized protein</fullName>
    </submittedName>
</protein>
<proteinExistence type="predicted"/>
<feature type="region of interest" description="Disordered" evidence="1">
    <location>
        <begin position="1"/>
        <end position="55"/>
    </location>
</feature>
<evidence type="ECO:0000256" key="1">
    <source>
        <dbReference type="SAM" id="MobiDB-lite"/>
    </source>
</evidence>
<keyword evidence="3" id="KW-1185">Reference proteome</keyword>
<organism evidence="2 3">
    <name type="scientific">Gonapodya prolifera (strain JEL478)</name>
    <name type="common">Monoblepharis prolifera</name>
    <dbReference type="NCBI Taxonomy" id="1344416"/>
    <lineage>
        <taxon>Eukaryota</taxon>
        <taxon>Fungi</taxon>
        <taxon>Fungi incertae sedis</taxon>
        <taxon>Chytridiomycota</taxon>
        <taxon>Chytridiomycota incertae sedis</taxon>
        <taxon>Monoblepharidomycetes</taxon>
        <taxon>Monoblepharidales</taxon>
        <taxon>Gonapodyaceae</taxon>
        <taxon>Gonapodya</taxon>
    </lineage>
</organism>
<dbReference type="AlphaFoldDB" id="A0A138ZXY3"/>
<evidence type="ECO:0000313" key="2">
    <source>
        <dbReference type="EMBL" id="KXS09359.1"/>
    </source>
</evidence>
<dbReference type="Proteomes" id="UP000070544">
    <property type="component" value="Unassembled WGS sequence"/>
</dbReference>
<reference evidence="2 3" key="1">
    <citation type="journal article" date="2015" name="Genome Biol. Evol.">
        <title>Phylogenomic analyses indicate that early fungi evolved digesting cell walls of algal ancestors of land plants.</title>
        <authorList>
            <person name="Chang Y."/>
            <person name="Wang S."/>
            <person name="Sekimoto S."/>
            <person name="Aerts A.L."/>
            <person name="Choi C."/>
            <person name="Clum A."/>
            <person name="LaButti K.M."/>
            <person name="Lindquist E.A."/>
            <person name="Yee Ngan C."/>
            <person name="Ohm R.A."/>
            <person name="Salamov A.A."/>
            <person name="Grigoriev I.V."/>
            <person name="Spatafora J.W."/>
            <person name="Berbee M.L."/>
        </authorList>
    </citation>
    <scope>NUCLEOTIDE SEQUENCE [LARGE SCALE GENOMIC DNA]</scope>
    <source>
        <strain evidence="2 3">JEL478</strain>
    </source>
</reference>
<gene>
    <name evidence="2" type="ORF">M427DRAFT_239087</name>
</gene>
<feature type="compositionally biased region" description="Basic and acidic residues" evidence="1">
    <location>
        <begin position="1"/>
        <end position="15"/>
    </location>
</feature>
<name>A0A138ZXY3_GONPJ</name>